<organism evidence="4 5">
    <name type="scientific">Companilactobacillus versmoldensis DSM 14857 = KCTC 3814</name>
    <dbReference type="NCBI Taxonomy" id="1423815"/>
    <lineage>
        <taxon>Bacteria</taxon>
        <taxon>Bacillati</taxon>
        <taxon>Bacillota</taxon>
        <taxon>Bacilli</taxon>
        <taxon>Lactobacillales</taxon>
        <taxon>Lactobacillaceae</taxon>
        <taxon>Companilactobacillus</taxon>
    </lineage>
</organism>
<dbReference type="SUPFAM" id="SSF46689">
    <property type="entry name" value="Homeodomain-like"/>
    <property type="match status" value="1"/>
</dbReference>
<feature type="domain" description="HTH tetR-type" evidence="3">
    <location>
        <begin position="6"/>
        <end position="66"/>
    </location>
</feature>
<dbReference type="Proteomes" id="UP000051647">
    <property type="component" value="Unassembled WGS sequence"/>
</dbReference>
<dbReference type="PATRIC" id="fig|1423815.3.peg.1134"/>
<dbReference type="EMBL" id="AZFA01000022">
    <property type="protein sequence ID" value="KRL66035.1"/>
    <property type="molecule type" value="Genomic_DNA"/>
</dbReference>
<dbReference type="STRING" id="1423815.FC27_GL001109"/>
<dbReference type="InterPro" id="IPR009057">
    <property type="entry name" value="Homeodomain-like_sf"/>
</dbReference>
<name>A0A0R1SJC3_9LACO</name>
<dbReference type="RefSeq" id="WP_010625010.1">
    <property type="nucleotide sequence ID" value="NZ_AZFA01000022.1"/>
</dbReference>
<keyword evidence="5" id="KW-1185">Reference proteome</keyword>
<sequence>MSQVTERTRKAITIAMISLLGKKSFDKITVGDICREAQINHSTFYRYFNDKFALLHAVFEFLLDDLLAETNSTETIVNQIADFIGRNNDFMRHISPQYQSKANLYPEFRLILKDIVTQKYENSENAESDPLIVMIKGSDSPELMISFIVGALVGVVEYLEDHDFKIPKDEFTSFTEDFFRKWVEK</sequence>
<dbReference type="eggNOG" id="COG1309">
    <property type="taxonomic scope" value="Bacteria"/>
</dbReference>
<gene>
    <name evidence="4" type="ORF">FC27_GL001109</name>
</gene>
<dbReference type="Pfam" id="PF00440">
    <property type="entry name" value="TetR_N"/>
    <property type="match status" value="1"/>
</dbReference>
<evidence type="ECO:0000259" key="3">
    <source>
        <dbReference type="PROSITE" id="PS50977"/>
    </source>
</evidence>
<feature type="DNA-binding region" description="H-T-H motif" evidence="2">
    <location>
        <begin position="29"/>
        <end position="48"/>
    </location>
</feature>
<dbReference type="PANTHER" id="PTHR43479:SF7">
    <property type="entry name" value="TETR-FAMILY TRANSCRIPTIONAL REGULATOR"/>
    <property type="match status" value="1"/>
</dbReference>
<dbReference type="PROSITE" id="PS50977">
    <property type="entry name" value="HTH_TETR_2"/>
    <property type="match status" value="1"/>
</dbReference>
<comment type="caution">
    <text evidence="4">The sequence shown here is derived from an EMBL/GenBank/DDBJ whole genome shotgun (WGS) entry which is preliminary data.</text>
</comment>
<proteinExistence type="predicted"/>
<dbReference type="InterPro" id="IPR050624">
    <property type="entry name" value="HTH-type_Tx_Regulator"/>
</dbReference>
<dbReference type="InterPro" id="IPR001647">
    <property type="entry name" value="HTH_TetR"/>
</dbReference>
<reference evidence="4 5" key="1">
    <citation type="journal article" date="2015" name="Genome Announc.">
        <title>Expanding the biotechnology potential of lactobacilli through comparative genomics of 213 strains and associated genera.</title>
        <authorList>
            <person name="Sun Z."/>
            <person name="Harris H.M."/>
            <person name="McCann A."/>
            <person name="Guo C."/>
            <person name="Argimon S."/>
            <person name="Zhang W."/>
            <person name="Yang X."/>
            <person name="Jeffery I.B."/>
            <person name="Cooney J.C."/>
            <person name="Kagawa T.F."/>
            <person name="Liu W."/>
            <person name="Song Y."/>
            <person name="Salvetti E."/>
            <person name="Wrobel A."/>
            <person name="Rasinkangas P."/>
            <person name="Parkhill J."/>
            <person name="Rea M.C."/>
            <person name="O'Sullivan O."/>
            <person name="Ritari J."/>
            <person name="Douillard F.P."/>
            <person name="Paul Ross R."/>
            <person name="Yang R."/>
            <person name="Briner A.E."/>
            <person name="Felis G.E."/>
            <person name="de Vos W.M."/>
            <person name="Barrangou R."/>
            <person name="Klaenhammer T.R."/>
            <person name="Caufield P.W."/>
            <person name="Cui Y."/>
            <person name="Zhang H."/>
            <person name="O'Toole P.W."/>
        </authorList>
    </citation>
    <scope>NUCLEOTIDE SEQUENCE [LARGE SCALE GENOMIC DNA]</scope>
    <source>
        <strain evidence="4 5">DSM 14857</strain>
    </source>
</reference>
<dbReference type="GO" id="GO:0003677">
    <property type="term" value="F:DNA binding"/>
    <property type="evidence" value="ECO:0007669"/>
    <property type="project" value="UniProtKB-UniRule"/>
</dbReference>
<keyword evidence="1 2" id="KW-0238">DNA-binding</keyword>
<dbReference type="Gene3D" id="1.10.357.10">
    <property type="entry name" value="Tetracycline Repressor, domain 2"/>
    <property type="match status" value="1"/>
</dbReference>
<dbReference type="PANTHER" id="PTHR43479">
    <property type="entry name" value="ACREF/ENVCD OPERON REPRESSOR-RELATED"/>
    <property type="match status" value="1"/>
</dbReference>
<dbReference type="OrthoDB" id="9810250at2"/>
<evidence type="ECO:0000256" key="1">
    <source>
        <dbReference type="ARBA" id="ARBA00023125"/>
    </source>
</evidence>
<evidence type="ECO:0000313" key="5">
    <source>
        <dbReference type="Proteomes" id="UP000051647"/>
    </source>
</evidence>
<evidence type="ECO:0000313" key="4">
    <source>
        <dbReference type="EMBL" id="KRL66035.1"/>
    </source>
</evidence>
<dbReference type="AlphaFoldDB" id="A0A0R1SJC3"/>
<evidence type="ECO:0000256" key="2">
    <source>
        <dbReference type="PROSITE-ProRule" id="PRU00335"/>
    </source>
</evidence>
<protein>
    <submittedName>
        <fullName evidence="4">TetR family transcriptional regulator</fullName>
    </submittedName>
</protein>
<accession>A0A0R1SJC3</accession>